<feature type="transmembrane region" description="Helical" evidence="7">
    <location>
        <begin position="168"/>
        <end position="187"/>
    </location>
</feature>
<feature type="transmembrane region" description="Helical" evidence="7">
    <location>
        <begin position="65"/>
        <end position="86"/>
    </location>
</feature>
<dbReference type="GO" id="GO:0055085">
    <property type="term" value="P:transmembrane transport"/>
    <property type="evidence" value="ECO:0007669"/>
    <property type="project" value="InterPro"/>
</dbReference>
<keyword evidence="10" id="KW-1185">Reference proteome</keyword>
<proteinExistence type="predicted"/>
<reference evidence="9 10" key="1">
    <citation type="submission" date="2018-08" db="EMBL/GenBank/DDBJ databases">
        <title>Genomic Encyclopedia of Archaeal and Bacterial Type Strains, Phase II (KMG-II): from individual species to whole genera.</title>
        <authorList>
            <person name="Goeker M."/>
        </authorList>
    </citation>
    <scope>NUCLEOTIDE SEQUENCE [LARGE SCALE GENOMIC DNA]</scope>
    <source>
        <strain evidence="9 10">ATCC 27112</strain>
    </source>
</reference>
<gene>
    <name evidence="9" type="ORF">EI71_00998</name>
</gene>
<dbReference type="AlphaFoldDB" id="A0A397S181"/>
<dbReference type="PROSITE" id="PS50928">
    <property type="entry name" value="ABC_TM1"/>
    <property type="match status" value="1"/>
</dbReference>
<evidence type="ECO:0000313" key="10">
    <source>
        <dbReference type="Proteomes" id="UP000266506"/>
    </source>
</evidence>
<evidence type="ECO:0000256" key="3">
    <source>
        <dbReference type="ARBA" id="ARBA00022475"/>
    </source>
</evidence>
<protein>
    <submittedName>
        <fullName evidence="9">NitT/TauT family transport system permease protein</fullName>
    </submittedName>
</protein>
<organism evidence="9 10">
    <name type="scientific">Anaeroplasma bactoclasticum</name>
    <dbReference type="NCBI Taxonomy" id="2088"/>
    <lineage>
        <taxon>Bacteria</taxon>
        <taxon>Bacillati</taxon>
        <taxon>Mycoplasmatota</taxon>
        <taxon>Mollicutes</taxon>
        <taxon>Anaeroplasmatales</taxon>
        <taxon>Anaeroplasmataceae</taxon>
        <taxon>Anaeroplasma</taxon>
    </lineage>
</organism>
<evidence type="ECO:0000256" key="7">
    <source>
        <dbReference type="SAM" id="Phobius"/>
    </source>
</evidence>
<dbReference type="SUPFAM" id="SSF161098">
    <property type="entry name" value="MetI-like"/>
    <property type="match status" value="1"/>
</dbReference>
<accession>A0A397S181</accession>
<dbReference type="EMBL" id="QXEV01000008">
    <property type="protein sequence ID" value="RIA75964.1"/>
    <property type="molecule type" value="Genomic_DNA"/>
</dbReference>
<keyword evidence="3" id="KW-1003">Cell membrane</keyword>
<keyword evidence="5 7" id="KW-1133">Transmembrane helix</keyword>
<dbReference type="InterPro" id="IPR000515">
    <property type="entry name" value="MetI-like"/>
</dbReference>
<evidence type="ECO:0000256" key="6">
    <source>
        <dbReference type="ARBA" id="ARBA00023136"/>
    </source>
</evidence>
<evidence type="ECO:0000256" key="1">
    <source>
        <dbReference type="ARBA" id="ARBA00004651"/>
    </source>
</evidence>
<name>A0A397S181_9MOLU</name>
<feature type="domain" description="ABC transmembrane type-1" evidence="8">
    <location>
        <begin position="62"/>
        <end position="239"/>
    </location>
</feature>
<keyword evidence="4 7" id="KW-0812">Transmembrane</keyword>
<dbReference type="RefSeq" id="WP_119016147.1">
    <property type="nucleotide sequence ID" value="NZ_QXEV01000008.1"/>
</dbReference>
<feature type="transmembrane region" description="Helical" evidence="7">
    <location>
        <begin position="9"/>
        <end position="29"/>
    </location>
</feature>
<evidence type="ECO:0000256" key="5">
    <source>
        <dbReference type="ARBA" id="ARBA00022989"/>
    </source>
</evidence>
<comment type="caution">
    <text evidence="9">The sequence shown here is derived from an EMBL/GenBank/DDBJ whole genome shotgun (WGS) entry which is preliminary data.</text>
</comment>
<feature type="transmembrane region" description="Helical" evidence="7">
    <location>
        <begin position="98"/>
        <end position="116"/>
    </location>
</feature>
<keyword evidence="2" id="KW-0813">Transport</keyword>
<feature type="transmembrane region" description="Helical" evidence="7">
    <location>
        <begin position="122"/>
        <end position="140"/>
    </location>
</feature>
<dbReference type="InParanoid" id="A0A397S181"/>
<sequence>MKNSSYKHIGISVSVIILLIIIYQIFTILNQDDIFFPGINDIFMKLGGVLGSRDALLLLSLLGKILIVLVVSFLISLLIHFINYVFKYNVDIVNPIMFIIKACPFAIVSVYLYILLFKNKEIIPYIVCFLVVFPVVYEGVKQALSIDKDIVAELSLLPGPRYMKYTRIYVPLAISPMLITLLQGISLGVKVMVMAEYICSLNNSIGLIINNAKLELDFSTILAWLILLVVIIIIFDVSINLLKKKMDSLK</sequence>
<dbReference type="Proteomes" id="UP000266506">
    <property type="component" value="Unassembled WGS sequence"/>
</dbReference>
<dbReference type="Gene3D" id="1.10.3720.10">
    <property type="entry name" value="MetI-like"/>
    <property type="match status" value="1"/>
</dbReference>
<comment type="subcellular location">
    <subcellularLocation>
        <location evidence="1">Cell membrane</location>
        <topology evidence="1">Multi-pass membrane protein</topology>
    </subcellularLocation>
</comment>
<keyword evidence="6 7" id="KW-0472">Membrane</keyword>
<evidence type="ECO:0000259" key="8">
    <source>
        <dbReference type="PROSITE" id="PS50928"/>
    </source>
</evidence>
<evidence type="ECO:0000256" key="4">
    <source>
        <dbReference type="ARBA" id="ARBA00022692"/>
    </source>
</evidence>
<evidence type="ECO:0000256" key="2">
    <source>
        <dbReference type="ARBA" id="ARBA00022448"/>
    </source>
</evidence>
<dbReference type="GO" id="GO:0005886">
    <property type="term" value="C:plasma membrane"/>
    <property type="evidence" value="ECO:0007669"/>
    <property type="project" value="UniProtKB-SubCell"/>
</dbReference>
<dbReference type="PANTHER" id="PTHR30151">
    <property type="entry name" value="ALKANE SULFONATE ABC TRANSPORTER-RELATED, MEMBRANE SUBUNIT"/>
    <property type="match status" value="1"/>
</dbReference>
<dbReference type="InterPro" id="IPR035906">
    <property type="entry name" value="MetI-like_sf"/>
</dbReference>
<dbReference type="PANTHER" id="PTHR30151:SF0">
    <property type="entry name" value="ABC TRANSPORTER PERMEASE PROTEIN MJ0413-RELATED"/>
    <property type="match status" value="1"/>
</dbReference>
<feature type="transmembrane region" description="Helical" evidence="7">
    <location>
        <begin position="221"/>
        <end position="242"/>
    </location>
</feature>
<evidence type="ECO:0000313" key="9">
    <source>
        <dbReference type="EMBL" id="RIA75964.1"/>
    </source>
</evidence>